<protein>
    <recommendedName>
        <fullName evidence="6">PHD-type domain-containing protein</fullName>
    </recommendedName>
</protein>
<keyword evidence="1" id="KW-0479">Metal-binding</keyword>
<evidence type="ECO:0000256" key="5">
    <source>
        <dbReference type="SAM" id="MobiDB-lite"/>
    </source>
</evidence>
<dbReference type="Gene3D" id="2.30.30.1150">
    <property type="match status" value="1"/>
</dbReference>
<reference evidence="8" key="1">
    <citation type="submission" date="2013-09" db="EMBL/GenBank/DDBJ databases">
        <title>The Genome Sequence of Anopheles maculatus species B.</title>
        <authorList>
            <consortium name="The Broad Institute Genomics Platform"/>
            <person name="Neafsey D.E."/>
            <person name="Besansky N."/>
            <person name="Howell P."/>
            <person name="Walton C."/>
            <person name="Young S.K."/>
            <person name="Zeng Q."/>
            <person name="Gargeya S."/>
            <person name="Fitzgerald M."/>
            <person name="Haas B."/>
            <person name="Abouelleil A."/>
            <person name="Allen A.W."/>
            <person name="Alvarado L."/>
            <person name="Arachchi H.M."/>
            <person name="Berlin A.M."/>
            <person name="Chapman S.B."/>
            <person name="Gainer-Dewar J."/>
            <person name="Goldberg J."/>
            <person name="Griggs A."/>
            <person name="Gujja S."/>
            <person name="Hansen M."/>
            <person name="Howarth C."/>
            <person name="Imamovic A."/>
            <person name="Ireland A."/>
            <person name="Larimer J."/>
            <person name="McCowan C."/>
            <person name="Murphy C."/>
            <person name="Pearson M."/>
            <person name="Poon T.W."/>
            <person name="Priest M."/>
            <person name="Roberts A."/>
            <person name="Saif S."/>
            <person name="Shea T."/>
            <person name="Sisk P."/>
            <person name="Sykes S."/>
            <person name="Wortman J."/>
            <person name="Nusbaum C."/>
            <person name="Birren B."/>
        </authorList>
    </citation>
    <scope>NUCLEOTIDE SEQUENCE [LARGE SCALE GENOMIC DNA]</scope>
    <source>
        <strain evidence="8">maculatus3</strain>
    </source>
</reference>
<dbReference type="InterPro" id="IPR029617">
    <property type="entry name" value="Snt2"/>
</dbReference>
<name>A0A182T1J2_9DIPT</name>
<evidence type="ECO:0000313" key="7">
    <source>
        <dbReference type="EnsemblMetazoa" id="AMAM017758-PA"/>
    </source>
</evidence>
<dbReference type="PANTHER" id="PTHR47672">
    <property type="entry name" value="E3 UBIQUITIN-PROTEIN LIGASE SNT2"/>
    <property type="match status" value="1"/>
</dbReference>
<feature type="domain" description="PHD-type" evidence="6">
    <location>
        <begin position="56"/>
        <end position="109"/>
    </location>
</feature>
<evidence type="ECO:0000256" key="4">
    <source>
        <dbReference type="PROSITE-ProRule" id="PRU00146"/>
    </source>
</evidence>
<evidence type="ECO:0000256" key="1">
    <source>
        <dbReference type="ARBA" id="ARBA00022723"/>
    </source>
</evidence>
<keyword evidence="3" id="KW-0862">Zinc</keyword>
<dbReference type="VEuPathDB" id="VectorBase:AMAM017758"/>
<dbReference type="Proteomes" id="UP000075901">
    <property type="component" value="Unassembled WGS sequence"/>
</dbReference>
<dbReference type="GO" id="GO:0048189">
    <property type="term" value="C:Lid2 complex"/>
    <property type="evidence" value="ECO:0007669"/>
    <property type="project" value="TreeGrafter"/>
</dbReference>
<evidence type="ECO:0000259" key="6">
    <source>
        <dbReference type="PROSITE" id="PS50016"/>
    </source>
</evidence>
<organism evidence="7 8">
    <name type="scientific">Anopheles maculatus</name>
    <dbReference type="NCBI Taxonomy" id="74869"/>
    <lineage>
        <taxon>Eukaryota</taxon>
        <taxon>Metazoa</taxon>
        <taxon>Ecdysozoa</taxon>
        <taxon>Arthropoda</taxon>
        <taxon>Hexapoda</taxon>
        <taxon>Insecta</taxon>
        <taxon>Pterygota</taxon>
        <taxon>Neoptera</taxon>
        <taxon>Endopterygota</taxon>
        <taxon>Diptera</taxon>
        <taxon>Nematocera</taxon>
        <taxon>Culicoidea</taxon>
        <taxon>Culicidae</taxon>
        <taxon>Anophelinae</taxon>
        <taxon>Anopheles</taxon>
        <taxon>Anopheles maculatus group</taxon>
    </lineage>
</organism>
<dbReference type="InterPro" id="IPR011011">
    <property type="entry name" value="Znf_FYVE_PHD"/>
</dbReference>
<dbReference type="InterPro" id="IPR001965">
    <property type="entry name" value="Znf_PHD"/>
</dbReference>
<feature type="compositionally biased region" description="Low complexity" evidence="5">
    <location>
        <begin position="34"/>
        <end position="53"/>
    </location>
</feature>
<keyword evidence="2 4" id="KW-0863">Zinc-finger</keyword>
<dbReference type="PANTHER" id="PTHR47672:SF1">
    <property type="entry name" value="E3 UBIQUITIN-PROTEIN LIGASE SNT2"/>
    <property type="match status" value="1"/>
</dbReference>
<evidence type="ECO:0000256" key="2">
    <source>
        <dbReference type="ARBA" id="ARBA00022771"/>
    </source>
</evidence>
<dbReference type="PROSITE" id="PS50016">
    <property type="entry name" value="ZF_PHD_2"/>
    <property type="match status" value="1"/>
</dbReference>
<evidence type="ECO:0000313" key="8">
    <source>
        <dbReference type="Proteomes" id="UP000075901"/>
    </source>
</evidence>
<proteinExistence type="predicted"/>
<dbReference type="AlphaFoldDB" id="A0A182T1J2"/>
<dbReference type="SUPFAM" id="SSF57903">
    <property type="entry name" value="FYVE/PHD zinc finger"/>
    <property type="match status" value="1"/>
</dbReference>
<feature type="compositionally biased region" description="Polar residues" evidence="5">
    <location>
        <begin position="1"/>
        <end position="19"/>
    </location>
</feature>
<dbReference type="EnsemblMetazoa" id="AMAM017758-RA">
    <property type="protein sequence ID" value="AMAM017758-PA"/>
    <property type="gene ID" value="AMAM017758"/>
</dbReference>
<accession>A0A182T1J2</accession>
<dbReference type="GO" id="GO:0008270">
    <property type="term" value="F:zinc ion binding"/>
    <property type="evidence" value="ECO:0007669"/>
    <property type="project" value="UniProtKB-KW"/>
</dbReference>
<dbReference type="Pfam" id="PF00628">
    <property type="entry name" value="PHD"/>
    <property type="match status" value="1"/>
</dbReference>
<keyword evidence="8" id="KW-1185">Reference proteome</keyword>
<sequence length="119" mass="12577">MVPASSQPMPVNGTEQSTLGRARMKRDVGSRLNASSTTTTTTATGAIGSSSSGPDECICDVCQGAGTSANIVQCDECQKSYHFGCLEPPLKKTPKRRGYSWHCADCDPTDSPIIANIQH</sequence>
<dbReference type="SMART" id="SM00249">
    <property type="entry name" value="PHD"/>
    <property type="match status" value="1"/>
</dbReference>
<reference evidence="7" key="2">
    <citation type="submission" date="2020-05" db="UniProtKB">
        <authorList>
            <consortium name="EnsemblMetazoa"/>
        </authorList>
    </citation>
    <scope>IDENTIFICATION</scope>
    <source>
        <strain evidence="7">maculatus3</strain>
    </source>
</reference>
<dbReference type="InterPro" id="IPR019787">
    <property type="entry name" value="Znf_PHD-finger"/>
</dbReference>
<dbReference type="InterPro" id="IPR019786">
    <property type="entry name" value="Zinc_finger_PHD-type_CS"/>
</dbReference>
<feature type="region of interest" description="Disordered" evidence="5">
    <location>
        <begin position="1"/>
        <end position="53"/>
    </location>
</feature>
<dbReference type="GO" id="GO:0004842">
    <property type="term" value="F:ubiquitin-protein transferase activity"/>
    <property type="evidence" value="ECO:0007669"/>
    <property type="project" value="TreeGrafter"/>
</dbReference>
<evidence type="ECO:0000256" key="3">
    <source>
        <dbReference type="ARBA" id="ARBA00022833"/>
    </source>
</evidence>
<dbReference type="GO" id="GO:0036205">
    <property type="term" value="P:histone catabolic process"/>
    <property type="evidence" value="ECO:0007669"/>
    <property type="project" value="TreeGrafter"/>
</dbReference>
<dbReference type="CDD" id="cd15563">
    <property type="entry name" value="PHD3_PHF14"/>
    <property type="match status" value="1"/>
</dbReference>
<dbReference type="PROSITE" id="PS01359">
    <property type="entry name" value="ZF_PHD_1"/>
    <property type="match status" value="1"/>
</dbReference>